<organism evidence="4 5">
    <name type="scientific">Litomosoides sigmodontis</name>
    <name type="common">Filarial nematode worm</name>
    <dbReference type="NCBI Taxonomy" id="42156"/>
    <lineage>
        <taxon>Eukaryota</taxon>
        <taxon>Metazoa</taxon>
        <taxon>Ecdysozoa</taxon>
        <taxon>Nematoda</taxon>
        <taxon>Chromadorea</taxon>
        <taxon>Rhabditida</taxon>
        <taxon>Spirurina</taxon>
        <taxon>Spiruromorpha</taxon>
        <taxon>Filarioidea</taxon>
        <taxon>Onchocercidae</taxon>
        <taxon>Litomosoides</taxon>
    </lineage>
</organism>
<dbReference type="EMBL" id="UYRX01000154">
    <property type="protein sequence ID" value="VDK75745.1"/>
    <property type="molecule type" value="Genomic_DNA"/>
</dbReference>
<dbReference type="STRING" id="42156.A0A3P6T550"/>
<dbReference type="OMA" id="FPSHDCC"/>
<dbReference type="OrthoDB" id="5858182at2759"/>
<proteinExistence type="predicted"/>
<name>A0A3P6T550_LITSI</name>
<sequence length="351" mass="38880">MFHRLLVVIFHFGLLGSVALIVNGRRCIGGHCDSGNLTRRSVRLTRLSPRSYHYQAKRFCSGCRAENCNVDKSVVSDSCWKCCCKRSLPPPHTDDREDDATALGTGCGPSASVTDCSWRSAEEPDIPRERDESLHWAPCETGAKYPRSAPCLSPTRCPTPPPSPSSANLQRFTRAEETEQFRETLTIPVLPEGVPIIPSPQLDFLISGGNVGFSDIHDLHLSKSELPSVQKSLIQVPRTNNFPLHDCCTRCSGVNCMQRNSNTLMLHSGTLQNRRNRGTKCGSKQLRKLMIANMRSDPSHSKRAIQRAVEAKFSTKFSVVCSKGNFSYVTRATEYCEVTRRGIVCYASSIG</sequence>
<keyword evidence="5" id="KW-1185">Reference proteome</keyword>
<dbReference type="AlphaFoldDB" id="A0A3P6T550"/>
<accession>A0A3P6T550</accession>
<feature type="domain" description="Ground-like" evidence="3">
    <location>
        <begin position="278"/>
        <end position="347"/>
    </location>
</feature>
<feature type="signal peptide" evidence="2">
    <location>
        <begin position="1"/>
        <end position="19"/>
    </location>
</feature>
<evidence type="ECO:0000313" key="4">
    <source>
        <dbReference type="EMBL" id="VDK75745.1"/>
    </source>
</evidence>
<dbReference type="Proteomes" id="UP000277928">
    <property type="component" value="Unassembled WGS sequence"/>
</dbReference>
<evidence type="ECO:0000256" key="1">
    <source>
        <dbReference type="SAM" id="MobiDB-lite"/>
    </source>
</evidence>
<protein>
    <recommendedName>
        <fullName evidence="3">Ground-like domain-containing protein</fullName>
    </recommendedName>
</protein>
<gene>
    <name evidence="4" type="ORF">NLS_LOCUS3046</name>
</gene>
<evidence type="ECO:0000313" key="5">
    <source>
        <dbReference type="Proteomes" id="UP000277928"/>
    </source>
</evidence>
<feature type="region of interest" description="Disordered" evidence="1">
    <location>
        <begin position="91"/>
        <end position="111"/>
    </location>
</feature>
<reference evidence="4 5" key="1">
    <citation type="submission" date="2018-08" db="EMBL/GenBank/DDBJ databases">
        <authorList>
            <person name="Laetsch R D."/>
            <person name="Stevens L."/>
            <person name="Kumar S."/>
            <person name="Blaxter L. M."/>
        </authorList>
    </citation>
    <scope>NUCLEOTIDE SEQUENCE [LARGE SCALE GENOMIC DNA]</scope>
</reference>
<dbReference type="InterPro" id="IPR007284">
    <property type="entry name" value="Ground-like_dom"/>
</dbReference>
<evidence type="ECO:0000256" key="2">
    <source>
        <dbReference type="SAM" id="SignalP"/>
    </source>
</evidence>
<evidence type="ECO:0000259" key="3">
    <source>
        <dbReference type="Pfam" id="PF04155"/>
    </source>
</evidence>
<feature type="chain" id="PRO_5018114387" description="Ground-like domain-containing protein" evidence="2">
    <location>
        <begin position="20"/>
        <end position="351"/>
    </location>
</feature>
<keyword evidence="2" id="KW-0732">Signal</keyword>
<dbReference type="Pfam" id="PF04155">
    <property type="entry name" value="Ground-like"/>
    <property type="match status" value="1"/>
</dbReference>